<dbReference type="AlphaFoldDB" id="A0AAT9GQ34"/>
<dbReference type="EMBL" id="AP031322">
    <property type="protein sequence ID" value="BFH73018.1"/>
    <property type="molecule type" value="Genomic_DNA"/>
</dbReference>
<dbReference type="PANTHER" id="PTHR37030:SF1">
    <property type="entry name" value="NUCLEOTIDYLTRANSFERASE"/>
    <property type="match status" value="1"/>
</dbReference>
<dbReference type="InterPro" id="IPR043519">
    <property type="entry name" value="NT_sf"/>
</dbReference>
<evidence type="ECO:0000259" key="1">
    <source>
        <dbReference type="Pfam" id="PF01909"/>
    </source>
</evidence>
<protein>
    <recommendedName>
        <fullName evidence="1">Polymerase nucleotidyl transferase domain-containing protein</fullName>
    </recommendedName>
</protein>
<dbReference type="KEGG" id="sjv:SJAV_09620"/>
<evidence type="ECO:0000313" key="2">
    <source>
        <dbReference type="EMBL" id="BFH73018.1"/>
    </source>
</evidence>
<feature type="domain" description="Polymerase nucleotidyl transferase" evidence="1">
    <location>
        <begin position="2"/>
        <end position="53"/>
    </location>
</feature>
<sequence length="59" mass="7038">MKVIKEACVKKVDLQCKVILFGSVVRGNFRIDSDVDVLVITKFNNEWERQKFHQFYMML</sequence>
<dbReference type="PANTHER" id="PTHR37030">
    <property type="entry name" value="NUCLEOTIDYLTRANSFERASE"/>
    <property type="match status" value="1"/>
</dbReference>
<dbReference type="RefSeq" id="WP_369611198.1">
    <property type="nucleotide sequence ID" value="NZ_AP031322.1"/>
</dbReference>
<gene>
    <name evidence="2" type="ORF">SJAV_09620</name>
</gene>
<organism evidence="2">
    <name type="scientific">Sulfurisphaera javensis</name>
    <dbReference type="NCBI Taxonomy" id="2049879"/>
    <lineage>
        <taxon>Archaea</taxon>
        <taxon>Thermoproteota</taxon>
        <taxon>Thermoprotei</taxon>
        <taxon>Sulfolobales</taxon>
        <taxon>Sulfolobaceae</taxon>
        <taxon>Sulfurisphaera</taxon>
    </lineage>
</organism>
<dbReference type="CDD" id="cd05403">
    <property type="entry name" value="NT_KNTase_like"/>
    <property type="match status" value="1"/>
</dbReference>
<dbReference type="SUPFAM" id="SSF81301">
    <property type="entry name" value="Nucleotidyltransferase"/>
    <property type="match status" value="1"/>
</dbReference>
<dbReference type="Gene3D" id="3.30.460.10">
    <property type="entry name" value="Beta Polymerase, domain 2"/>
    <property type="match status" value="1"/>
</dbReference>
<dbReference type="GO" id="GO:0016779">
    <property type="term" value="F:nucleotidyltransferase activity"/>
    <property type="evidence" value="ECO:0007669"/>
    <property type="project" value="InterPro"/>
</dbReference>
<dbReference type="InterPro" id="IPR002934">
    <property type="entry name" value="Polymerase_NTP_transf_dom"/>
</dbReference>
<dbReference type="GeneID" id="92353891"/>
<dbReference type="Pfam" id="PF01909">
    <property type="entry name" value="NTP_transf_2"/>
    <property type="match status" value="1"/>
</dbReference>
<reference evidence="2" key="1">
    <citation type="submission" date="2024-03" db="EMBL/GenBank/DDBJ databases">
        <title>Complete genome sequence of Sulfurisphaera javensis strain KD-1.</title>
        <authorList>
            <person name="Sakai H."/>
            <person name="Nur N."/>
            <person name="Suwanto A."/>
            <person name="Kurosawa N."/>
        </authorList>
    </citation>
    <scope>NUCLEOTIDE SEQUENCE</scope>
    <source>
        <strain evidence="2">KD-1</strain>
    </source>
</reference>
<proteinExistence type="predicted"/>
<name>A0AAT9GQ34_9CREN</name>
<accession>A0AAT9GQ34</accession>